<dbReference type="Pfam" id="PF14382">
    <property type="entry name" value="ECR1_N"/>
    <property type="match status" value="1"/>
</dbReference>
<dbReference type="SUPFAM" id="SSF54791">
    <property type="entry name" value="Eukaryotic type KH-domain (KH-domain type I)"/>
    <property type="match status" value="1"/>
</dbReference>
<dbReference type="InterPro" id="IPR012340">
    <property type="entry name" value="NA-bd_OB-fold"/>
</dbReference>
<dbReference type="SUPFAM" id="SSF47473">
    <property type="entry name" value="EF-hand"/>
    <property type="match status" value="1"/>
</dbReference>
<dbReference type="Pfam" id="PF15985">
    <property type="entry name" value="KH_6"/>
    <property type="match status" value="1"/>
</dbReference>
<dbReference type="GO" id="GO:0003723">
    <property type="term" value="F:RNA binding"/>
    <property type="evidence" value="ECO:0007669"/>
    <property type="project" value="UniProtKB-KW"/>
</dbReference>
<dbReference type="PANTHER" id="PTHR11080">
    <property type="entry name" value="PYRAZINAMIDASE/NICOTINAMIDASE"/>
    <property type="match status" value="1"/>
</dbReference>
<dbReference type="InterPro" id="IPR002048">
    <property type="entry name" value="EF_hand_dom"/>
</dbReference>
<evidence type="ECO:0000256" key="13">
    <source>
        <dbReference type="ARBA" id="ARBA00039017"/>
    </source>
</evidence>
<organism evidence="16 17">
    <name type="scientific">Bombus terrestris</name>
    <name type="common">Buff-tailed bumblebee</name>
    <name type="synonym">Apis terrestris</name>
    <dbReference type="NCBI Taxonomy" id="30195"/>
    <lineage>
        <taxon>Eukaryota</taxon>
        <taxon>Metazoa</taxon>
        <taxon>Ecdysozoa</taxon>
        <taxon>Arthropoda</taxon>
        <taxon>Hexapoda</taxon>
        <taxon>Insecta</taxon>
        <taxon>Pterygota</taxon>
        <taxon>Neoptera</taxon>
        <taxon>Endopterygota</taxon>
        <taxon>Hymenoptera</taxon>
        <taxon>Apocrita</taxon>
        <taxon>Aculeata</taxon>
        <taxon>Apoidea</taxon>
        <taxon>Anthophila</taxon>
        <taxon>Apidae</taxon>
        <taxon>Bombus</taxon>
        <taxon>Bombus</taxon>
    </lineage>
</organism>
<evidence type="ECO:0000256" key="4">
    <source>
        <dbReference type="ARBA" id="ARBA00022552"/>
    </source>
</evidence>
<dbReference type="CDD" id="cd01011">
    <property type="entry name" value="nicotinamidase"/>
    <property type="match status" value="1"/>
</dbReference>
<reference evidence="17" key="1">
    <citation type="submission" date="2025-08" db="UniProtKB">
        <authorList>
            <consortium name="RefSeq"/>
        </authorList>
    </citation>
    <scope>IDENTIFICATION</scope>
</reference>
<dbReference type="InterPro" id="IPR018247">
    <property type="entry name" value="EF_Hand_1_Ca_BS"/>
</dbReference>
<dbReference type="InterPro" id="IPR004088">
    <property type="entry name" value="KH_dom_type_1"/>
</dbReference>
<dbReference type="Pfam" id="PF00857">
    <property type="entry name" value="Isochorismatase"/>
    <property type="match status" value="1"/>
</dbReference>
<dbReference type="CDD" id="cd22525">
    <property type="entry name" value="KH-I_Rrp4_eukar"/>
    <property type="match status" value="1"/>
</dbReference>
<evidence type="ECO:0000313" key="17">
    <source>
        <dbReference type="RefSeq" id="XP_012176252.2"/>
    </source>
</evidence>
<dbReference type="PANTHER" id="PTHR11080:SF2">
    <property type="entry name" value="LD05707P"/>
    <property type="match status" value="1"/>
</dbReference>
<dbReference type="GO" id="GO:0008936">
    <property type="term" value="F:nicotinamidase activity"/>
    <property type="evidence" value="ECO:0007669"/>
    <property type="project" value="UniProtKB-EC"/>
</dbReference>
<evidence type="ECO:0000313" key="16">
    <source>
        <dbReference type="Proteomes" id="UP000835206"/>
    </source>
</evidence>
<evidence type="ECO:0000256" key="10">
    <source>
        <dbReference type="ARBA" id="ARBA00022884"/>
    </source>
</evidence>
<dbReference type="Pfam" id="PF13499">
    <property type="entry name" value="EF-hand_7"/>
    <property type="match status" value="1"/>
</dbReference>
<dbReference type="CDD" id="cd00051">
    <property type="entry name" value="EFh"/>
    <property type="match status" value="1"/>
</dbReference>
<dbReference type="InterPro" id="IPR025721">
    <property type="entry name" value="Exosome_cplx_N_dom"/>
</dbReference>
<dbReference type="Gene3D" id="2.40.50.100">
    <property type="match status" value="1"/>
</dbReference>
<keyword evidence="11" id="KW-0539">Nucleus</keyword>
<gene>
    <name evidence="17" type="primary">LOC100650841</name>
</gene>
<comment type="subcellular location">
    <subcellularLocation>
        <location evidence="1">Nucleus</location>
    </subcellularLocation>
</comment>
<keyword evidence="4" id="KW-0698">rRNA processing</keyword>
<evidence type="ECO:0000256" key="9">
    <source>
        <dbReference type="ARBA" id="ARBA00022837"/>
    </source>
</evidence>
<keyword evidence="8" id="KW-0271">Exosome</keyword>
<dbReference type="InterPro" id="IPR036380">
    <property type="entry name" value="Isochorismatase-like_sf"/>
</dbReference>
<sequence length="617" mass="70020">MMEEYLPINVRLAVNRVDLNIIKNEDVQPRIYTPGEEISSQPDFLRGHGTYVDDENTLRASVAGVLEKVNKLISIRPLKARYQGEIGDVVVGRITEVQQRRWKVDTNSKLDSVLLLSSVNLPGGELRRRSAEDEQTMRRYLQEGDLICAEVQSTFVDGSLSLHTRVLKYGKLSQGIMLKVSPALIKRKKTHFHNLANGASLILGNNGYIWIGASKKDTDRSEGGFTQDLSRIPQANREVCARLRNCILILAQCNVQLTDTSVTYAYEESMRYKVNQLLHQRNMDACFTAFDKDGDGYLSITEFEFICRALFRNDRGKIYNVDENQLKEMYSIFDLNGDGKIDREEFEICWNRWIKTCTRPKSAFLIVDVQNDFITGSLNIKQCAAQHDGSEVIEPINRLLEIVQFDAVFYSLDWHPMDHVSFIDNLHLRDVDPSSGISKEAAQVYDTITFRGPPLLKQRLWPRHCIQDSWGAELHKDLKIVDNAIKIYKGTNPEVDSYSVFWDNKKMMETSLSSQLQEKGATDIYICGLAYDVCVGATAVDALTNGYRTILIDDCSRGVDLVDIEKTKATVIADNGVIVNSSQVKAMVEGKDRRPELGYKLALEIKRKLNFVDDDNQ</sequence>
<dbReference type="AlphaFoldDB" id="A0A9B2JZ94"/>
<dbReference type="GO" id="GO:0010468">
    <property type="term" value="P:regulation of gene expression"/>
    <property type="evidence" value="ECO:0007669"/>
    <property type="project" value="UniProtKB-ARBA"/>
</dbReference>
<dbReference type="EC" id="3.5.1.19" evidence="13"/>
<keyword evidence="9" id="KW-0106">Calcium</keyword>
<dbReference type="Gene3D" id="1.10.238.10">
    <property type="entry name" value="EF-hand"/>
    <property type="match status" value="1"/>
</dbReference>
<dbReference type="Pfam" id="PF21266">
    <property type="entry name" value="S1_RRP4"/>
    <property type="match status" value="1"/>
</dbReference>
<comment type="similarity">
    <text evidence="3">Belongs to the RRP4 family.</text>
</comment>
<keyword evidence="7" id="KW-0378">Hydrolase</keyword>
<dbReference type="GO" id="GO:0019363">
    <property type="term" value="P:pyridine nucleotide biosynthetic process"/>
    <property type="evidence" value="ECO:0007669"/>
    <property type="project" value="UniProtKB-KW"/>
</dbReference>
<dbReference type="PROSITE" id="PS50222">
    <property type="entry name" value="EF_HAND_2"/>
    <property type="match status" value="2"/>
</dbReference>
<keyword evidence="16" id="KW-1185">Reference proteome</keyword>
<keyword evidence="6" id="KW-0479">Metal-binding</keyword>
<proteinExistence type="inferred from homology"/>
<evidence type="ECO:0000256" key="8">
    <source>
        <dbReference type="ARBA" id="ARBA00022835"/>
    </source>
</evidence>
<dbReference type="GO" id="GO:0005509">
    <property type="term" value="F:calcium ion binding"/>
    <property type="evidence" value="ECO:0007669"/>
    <property type="project" value="InterPro"/>
</dbReference>
<evidence type="ECO:0000256" key="12">
    <source>
        <dbReference type="ARBA" id="ARBA00037900"/>
    </source>
</evidence>
<evidence type="ECO:0000256" key="2">
    <source>
        <dbReference type="ARBA" id="ARBA00006336"/>
    </source>
</evidence>
<dbReference type="Gene3D" id="3.40.50.850">
    <property type="entry name" value="Isochorismatase-like"/>
    <property type="match status" value="1"/>
</dbReference>
<evidence type="ECO:0000259" key="15">
    <source>
        <dbReference type="PROSITE" id="PS50222"/>
    </source>
</evidence>
<evidence type="ECO:0000256" key="3">
    <source>
        <dbReference type="ARBA" id="ARBA00009155"/>
    </source>
</evidence>
<dbReference type="SUPFAM" id="SSF50249">
    <property type="entry name" value="Nucleic acid-binding proteins"/>
    <property type="match status" value="1"/>
</dbReference>
<dbReference type="InterPro" id="IPR036612">
    <property type="entry name" value="KH_dom_type_1_sf"/>
</dbReference>
<dbReference type="GeneID" id="100650841"/>
<feature type="domain" description="EF-hand" evidence="15">
    <location>
        <begin position="278"/>
        <end position="313"/>
    </location>
</feature>
<dbReference type="InterPro" id="IPR000868">
    <property type="entry name" value="Isochorismatase-like_dom"/>
</dbReference>
<evidence type="ECO:0000256" key="11">
    <source>
        <dbReference type="ARBA" id="ARBA00023242"/>
    </source>
</evidence>
<feature type="domain" description="EF-hand" evidence="15">
    <location>
        <begin position="321"/>
        <end position="356"/>
    </location>
</feature>
<dbReference type="SUPFAM" id="SSF110324">
    <property type="entry name" value="Ribosomal L27 protein-like"/>
    <property type="match status" value="1"/>
</dbReference>
<name>A0A9B2JZ94_BOMTE</name>
<dbReference type="FunFam" id="2.40.50.140:FF:000038">
    <property type="entry name" value="Exosome complex component RRP4"/>
    <property type="match status" value="1"/>
</dbReference>
<dbReference type="InterPro" id="IPR011992">
    <property type="entry name" value="EF-hand-dom_pair"/>
</dbReference>
<dbReference type="Proteomes" id="UP000835206">
    <property type="component" value="Chromosome 3"/>
</dbReference>
<dbReference type="RefSeq" id="XP_012176252.2">
    <property type="nucleotide sequence ID" value="XM_012320862.3"/>
</dbReference>
<accession>A0A9B2JZ94</accession>
<protein>
    <recommendedName>
        <fullName evidence="13">nicotinamidase</fullName>
        <ecNumber evidence="13">3.5.1.19</ecNumber>
    </recommendedName>
    <alternativeName>
        <fullName evidence="14">Nicotinamide deamidase</fullName>
    </alternativeName>
</protein>
<dbReference type="CDD" id="cd05789">
    <property type="entry name" value="S1_Rrp4"/>
    <property type="match status" value="1"/>
</dbReference>
<dbReference type="CTD" id="42348"/>
<keyword evidence="5" id="KW-0662">Pyridine nucleotide biosynthesis</keyword>
<dbReference type="SUPFAM" id="SSF52499">
    <property type="entry name" value="Isochorismatase-like hydrolases"/>
    <property type="match status" value="1"/>
</dbReference>
<dbReference type="GO" id="GO:0005634">
    <property type="term" value="C:nucleus"/>
    <property type="evidence" value="ECO:0007669"/>
    <property type="project" value="UniProtKB-SubCell"/>
</dbReference>
<evidence type="ECO:0000256" key="1">
    <source>
        <dbReference type="ARBA" id="ARBA00004123"/>
    </source>
</evidence>
<evidence type="ECO:0000256" key="5">
    <source>
        <dbReference type="ARBA" id="ARBA00022642"/>
    </source>
</evidence>
<dbReference type="GO" id="GO:0006364">
    <property type="term" value="P:rRNA processing"/>
    <property type="evidence" value="ECO:0007669"/>
    <property type="project" value="UniProtKB-KW"/>
</dbReference>
<dbReference type="SMART" id="SM00054">
    <property type="entry name" value="EFh"/>
    <property type="match status" value="2"/>
</dbReference>
<dbReference type="OrthoDB" id="167809at2759"/>
<dbReference type="KEGG" id="bter:100650841"/>
<evidence type="ECO:0000256" key="6">
    <source>
        <dbReference type="ARBA" id="ARBA00022723"/>
    </source>
</evidence>
<dbReference type="PROSITE" id="PS00018">
    <property type="entry name" value="EF_HAND_1"/>
    <property type="match status" value="2"/>
</dbReference>
<dbReference type="InterPro" id="IPR048565">
    <property type="entry name" value="S1_RRP4"/>
</dbReference>
<evidence type="ECO:0000256" key="7">
    <source>
        <dbReference type="ARBA" id="ARBA00022801"/>
    </source>
</evidence>
<keyword evidence="10" id="KW-0694">RNA-binding</keyword>
<evidence type="ECO:0000256" key="14">
    <source>
        <dbReference type="ARBA" id="ARBA00043224"/>
    </source>
</evidence>
<dbReference type="InterPro" id="IPR052347">
    <property type="entry name" value="Isochorismatase_Nicotinamidase"/>
</dbReference>
<comment type="similarity">
    <text evidence="2">Belongs to the isochorismatase family.</text>
</comment>
<dbReference type="Gene3D" id="2.40.50.140">
    <property type="entry name" value="Nucleic acid-binding proteins"/>
    <property type="match status" value="1"/>
</dbReference>
<dbReference type="GO" id="GO:0000178">
    <property type="term" value="C:exosome (RNase complex)"/>
    <property type="evidence" value="ECO:0007669"/>
    <property type="project" value="UniProtKB-KW"/>
</dbReference>
<comment type="pathway">
    <text evidence="12">Cofactor biosynthesis; nicotinate biosynthesis; nicotinate from nicotinamide: step 1/1.</text>
</comment>